<dbReference type="InterPro" id="IPR036051">
    <property type="entry name" value="KRAB_dom_sf"/>
</dbReference>
<dbReference type="GeneTree" id="ENSGT00990000208969"/>
<organism evidence="2 3">
    <name type="scientific">Podarcis muralis</name>
    <name type="common">Wall lizard</name>
    <name type="synonym">Lacerta muralis</name>
    <dbReference type="NCBI Taxonomy" id="64176"/>
    <lineage>
        <taxon>Eukaryota</taxon>
        <taxon>Metazoa</taxon>
        <taxon>Chordata</taxon>
        <taxon>Craniata</taxon>
        <taxon>Vertebrata</taxon>
        <taxon>Euteleostomi</taxon>
        <taxon>Lepidosauria</taxon>
        <taxon>Squamata</taxon>
        <taxon>Bifurcata</taxon>
        <taxon>Unidentata</taxon>
        <taxon>Episquamata</taxon>
        <taxon>Laterata</taxon>
        <taxon>Lacertibaenia</taxon>
        <taxon>Lacertidae</taxon>
        <taxon>Podarcis</taxon>
    </lineage>
</organism>
<name>A0A670HVI3_PODMU</name>
<dbReference type="SUPFAM" id="SSF109640">
    <property type="entry name" value="KRAB domain (Kruppel-associated box)"/>
    <property type="match status" value="1"/>
</dbReference>
<dbReference type="Pfam" id="PF01352">
    <property type="entry name" value="KRAB"/>
    <property type="match status" value="1"/>
</dbReference>
<dbReference type="Proteomes" id="UP000472272">
    <property type="component" value="Chromosome 4"/>
</dbReference>
<dbReference type="Gene3D" id="6.10.140.140">
    <property type="match status" value="1"/>
</dbReference>
<dbReference type="Ensembl" id="ENSPMRT00000003323.1">
    <property type="protein sequence ID" value="ENSPMRP00000003097.1"/>
    <property type="gene ID" value="ENSPMRG00000002208.1"/>
</dbReference>
<keyword evidence="3" id="KW-1185">Reference proteome</keyword>
<dbReference type="CDD" id="cd07765">
    <property type="entry name" value="KRAB_A-box"/>
    <property type="match status" value="1"/>
</dbReference>
<reference evidence="2 3" key="1">
    <citation type="journal article" date="2019" name="Proc. Natl. Acad. Sci. U.S.A.">
        <title>Regulatory changes in pterin and carotenoid genes underlie balanced color polymorphisms in the wall lizard.</title>
        <authorList>
            <person name="Andrade P."/>
            <person name="Pinho C."/>
            <person name="Perez I de Lanuza G."/>
            <person name="Afonso S."/>
            <person name="Brejcha J."/>
            <person name="Rubin C.J."/>
            <person name="Wallerman O."/>
            <person name="Pereira P."/>
            <person name="Sabatino S.J."/>
            <person name="Bellati A."/>
            <person name="Pellitteri-Rosa D."/>
            <person name="Bosakova Z."/>
            <person name="Bunikis I."/>
            <person name="Carretero M.A."/>
            <person name="Feiner N."/>
            <person name="Marsik P."/>
            <person name="Pauperio F."/>
            <person name="Salvi D."/>
            <person name="Soler L."/>
            <person name="While G.M."/>
            <person name="Uller T."/>
            <person name="Font E."/>
            <person name="Andersson L."/>
            <person name="Carneiro M."/>
        </authorList>
    </citation>
    <scope>NUCLEOTIDE SEQUENCE</scope>
</reference>
<dbReference type="InterPro" id="IPR001909">
    <property type="entry name" value="KRAB"/>
</dbReference>
<feature type="domain" description="KRAB" evidence="1">
    <location>
        <begin position="9"/>
        <end position="97"/>
    </location>
</feature>
<dbReference type="GO" id="GO:0006355">
    <property type="term" value="P:regulation of DNA-templated transcription"/>
    <property type="evidence" value="ECO:0007669"/>
    <property type="project" value="InterPro"/>
</dbReference>
<evidence type="ECO:0000313" key="2">
    <source>
        <dbReference type="Ensembl" id="ENSPMRP00000003097.1"/>
    </source>
</evidence>
<dbReference type="SMART" id="SM00349">
    <property type="entry name" value="KRAB"/>
    <property type="match status" value="1"/>
</dbReference>
<accession>A0A670HVI3</accession>
<reference evidence="2" key="3">
    <citation type="submission" date="2025-09" db="UniProtKB">
        <authorList>
            <consortium name="Ensembl"/>
        </authorList>
    </citation>
    <scope>IDENTIFICATION</scope>
</reference>
<proteinExistence type="predicted"/>
<evidence type="ECO:0000313" key="3">
    <source>
        <dbReference type="Proteomes" id="UP000472272"/>
    </source>
</evidence>
<protein>
    <recommendedName>
        <fullName evidence="1">KRAB domain-containing protein</fullName>
    </recommendedName>
</protein>
<sequence>LAILLKQHLCFEDVTIRFTDEEWAFLDPDQRALHQDVMEETRGILTGLTAQNVLHLGRIFLNIQESCFFVLSDFRFLLRHGRRNVCIFRWFILLNIQ</sequence>
<evidence type="ECO:0000259" key="1">
    <source>
        <dbReference type="PROSITE" id="PS50805"/>
    </source>
</evidence>
<dbReference type="PROSITE" id="PS50805">
    <property type="entry name" value="KRAB"/>
    <property type="match status" value="1"/>
</dbReference>
<reference evidence="2" key="2">
    <citation type="submission" date="2025-08" db="UniProtKB">
        <authorList>
            <consortium name="Ensembl"/>
        </authorList>
    </citation>
    <scope>IDENTIFICATION</scope>
</reference>
<dbReference type="AlphaFoldDB" id="A0A670HVI3"/>